<evidence type="ECO:0000313" key="7">
    <source>
        <dbReference type="EMBL" id="SMO47919.1"/>
    </source>
</evidence>
<dbReference type="PANTHER" id="PTHR28511:SF1">
    <property type="entry name" value="ENDONUCLEASE V"/>
    <property type="match status" value="1"/>
</dbReference>
<dbReference type="RefSeq" id="WP_142934570.1">
    <property type="nucleotide sequence ID" value="NZ_FXTM01000006.1"/>
</dbReference>
<comment type="function">
    <text evidence="6">DNA repair enzyme involved in the repair of deaminated bases. Selectively cleaves double-stranded DNA at the second phosphodiester bond 3' to a deoxyinosine leaving behind the intact lesion on the nicked DNA.</text>
</comment>
<comment type="cofactor">
    <cofactor evidence="6">
        <name>Mg(2+)</name>
        <dbReference type="ChEBI" id="CHEBI:18420"/>
    </cofactor>
</comment>
<dbReference type="EC" id="3.1.21.7" evidence="6"/>
<dbReference type="GO" id="GO:0016891">
    <property type="term" value="F:RNA endonuclease activity producing 5'-phosphomonoesters, hydrolytic mechanism"/>
    <property type="evidence" value="ECO:0007669"/>
    <property type="project" value="TreeGrafter"/>
</dbReference>
<keyword evidence="6" id="KW-0460">Magnesium</keyword>
<keyword evidence="6" id="KW-0479">Metal-binding</keyword>
<dbReference type="GO" id="GO:0006281">
    <property type="term" value="P:DNA repair"/>
    <property type="evidence" value="ECO:0007669"/>
    <property type="project" value="UniProtKB-UniRule"/>
</dbReference>
<dbReference type="GO" id="GO:0043737">
    <property type="term" value="F:deoxyribonuclease V activity"/>
    <property type="evidence" value="ECO:0007669"/>
    <property type="project" value="UniProtKB-UniRule"/>
</dbReference>
<keyword evidence="5 6" id="KW-0378">Hydrolase</keyword>
<proteinExistence type="inferred from homology"/>
<dbReference type="HAMAP" id="MF_00801">
    <property type="entry name" value="Endonuclease_5"/>
    <property type="match status" value="1"/>
</dbReference>
<evidence type="ECO:0000256" key="5">
    <source>
        <dbReference type="ARBA" id="ARBA00022801"/>
    </source>
</evidence>
<feature type="site" description="Interaction with target DNA" evidence="6">
    <location>
        <position position="76"/>
    </location>
</feature>
<keyword evidence="8" id="KW-1185">Reference proteome</keyword>
<evidence type="ECO:0000256" key="1">
    <source>
        <dbReference type="ARBA" id="ARBA00004496"/>
    </source>
</evidence>
<keyword evidence="6" id="KW-0227">DNA damage</keyword>
<dbReference type="PANTHER" id="PTHR28511">
    <property type="entry name" value="ENDONUCLEASE V"/>
    <property type="match status" value="1"/>
</dbReference>
<dbReference type="InterPro" id="IPR007581">
    <property type="entry name" value="Endonuclease-V"/>
</dbReference>
<keyword evidence="2 6" id="KW-0963">Cytoplasm</keyword>
<protein>
    <recommendedName>
        <fullName evidence="6">Endonuclease V</fullName>
        <ecNumber evidence="6">3.1.21.7</ecNumber>
    </recommendedName>
    <alternativeName>
        <fullName evidence="6">Deoxyinosine 3'endonuclease</fullName>
    </alternativeName>
    <alternativeName>
        <fullName evidence="6">Deoxyribonuclease V</fullName>
        <shortName evidence="6">DNase V</shortName>
    </alternativeName>
</protein>
<evidence type="ECO:0000256" key="6">
    <source>
        <dbReference type="HAMAP-Rule" id="MF_00801"/>
    </source>
</evidence>
<dbReference type="OrthoDB" id="9790916at2"/>
<evidence type="ECO:0000256" key="2">
    <source>
        <dbReference type="ARBA" id="ARBA00022490"/>
    </source>
</evidence>
<dbReference type="Proteomes" id="UP000317315">
    <property type="component" value="Unassembled WGS sequence"/>
</dbReference>
<comment type="similarity">
    <text evidence="6">Belongs to the endonuclease V family.</text>
</comment>
<dbReference type="AlphaFoldDB" id="A0A521BLE2"/>
<dbReference type="EMBL" id="FXTM01000006">
    <property type="protein sequence ID" value="SMO47919.1"/>
    <property type="molecule type" value="Genomic_DNA"/>
</dbReference>
<gene>
    <name evidence="6" type="primary">nfi</name>
    <name evidence="7" type="ORF">SAMN06269117_1066</name>
</gene>
<sequence length="231" mass="26138">MKISFKKAERAQRELLKKLKLRPLEREIKLIGGCDLTFIDPYKNPTVGIGAFVILEFSSLKVVEEIYDTMEVKVPYVPGFLAFREVPLLVKTYLKLKNKPDLVVVDGHGIAHPRRLGIATHFGIVMNVPTIGCAKKILYGKFEEPCEKAGCSSPIVDPKTKEILGYAVRMRDRVKPVFVSPGNLITPEESLEIVLKLGRGYKLPEPTRLAHNYLQTVRKGIIQRKLERTEE</sequence>
<evidence type="ECO:0000256" key="4">
    <source>
        <dbReference type="ARBA" id="ARBA00022759"/>
    </source>
</evidence>
<dbReference type="Gene3D" id="3.30.2170.10">
    <property type="entry name" value="archaeoglobus fulgidus dsm 4304 superfamily"/>
    <property type="match status" value="1"/>
</dbReference>
<dbReference type="GO" id="GO:0000287">
    <property type="term" value="F:magnesium ion binding"/>
    <property type="evidence" value="ECO:0007669"/>
    <property type="project" value="UniProtKB-UniRule"/>
</dbReference>
<evidence type="ECO:0000256" key="3">
    <source>
        <dbReference type="ARBA" id="ARBA00022722"/>
    </source>
</evidence>
<keyword evidence="4 6" id="KW-0255">Endonuclease</keyword>
<dbReference type="GO" id="GO:0005737">
    <property type="term" value="C:cytoplasm"/>
    <property type="evidence" value="ECO:0007669"/>
    <property type="project" value="UniProtKB-SubCell"/>
</dbReference>
<dbReference type="Pfam" id="PF04493">
    <property type="entry name" value="Endonuclease_5"/>
    <property type="match status" value="1"/>
</dbReference>
<organism evidence="7 8">
    <name type="scientific">Balnearium lithotrophicum</name>
    <dbReference type="NCBI Taxonomy" id="223788"/>
    <lineage>
        <taxon>Bacteria</taxon>
        <taxon>Pseudomonadati</taxon>
        <taxon>Aquificota</taxon>
        <taxon>Aquificia</taxon>
        <taxon>Desulfurobacteriales</taxon>
        <taxon>Desulfurobacteriaceae</taxon>
        <taxon>Balnearium</taxon>
    </lineage>
</organism>
<comment type="subcellular location">
    <subcellularLocation>
        <location evidence="1 6">Cytoplasm</location>
    </subcellularLocation>
</comment>
<keyword evidence="3 6" id="KW-0540">Nuclease</keyword>
<dbReference type="GO" id="GO:0003727">
    <property type="term" value="F:single-stranded RNA binding"/>
    <property type="evidence" value="ECO:0007669"/>
    <property type="project" value="TreeGrafter"/>
</dbReference>
<dbReference type="CDD" id="cd06559">
    <property type="entry name" value="Endonuclease_V"/>
    <property type="match status" value="1"/>
</dbReference>
<feature type="binding site" evidence="6">
    <location>
        <position position="35"/>
    </location>
    <ligand>
        <name>Mg(2+)</name>
        <dbReference type="ChEBI" id="CHEBI:18420"/>
    </ligand>
</feature>
<reference evidence="7 8" key="1">
    <citation type="submission" date="2017-05" db="EMBL/GenBank/DDBJ databases">
        <authorList>
            <person name="Varghese N."/>
            <person name="Submissions S."/>
        </authorList>
    </citation>
    <scope>NUCLEOTIDE SEQUENCE [LARGE SCALE GENOMIC DNA]</scope>
    <source>
        <strain evidence="7 8">DSM 16304</strain>
    </source>
</reference>
<keyword evidence="6" id="KW-0234">DNA repair</keyword>
<name>A0A521BLE2_9BACT</name>
<accession>A0A521BLE2</accession>
<evidence type="ECO:0000313" key="8">
    <source>
        <dbReference type="Proteomes" id="UP000317315"/>
    </source>
</evidence>
<comment type="catalytic activity">
    <reaction evidence="6">
        <text>Endonucleolytic cleavage at apurinic or apyrimidinic sites to products with a 5'-phosphate.</text>
        <dbReference type="EC" id="3.1.21.7"/>
    </reaction>
</comment>
<feature type="binding site" evidence="6">
    <location>
        <position position="106"/>
    </location>
    <ligand>
        <name>Mg(2+)</name>
        <dbReference type="ChEBI" id="CHEBI:18420"/>
    </ligand>
</feature>